<accession>A0ABX1CN12</accession>
<dbReference type="Pfam" id="PF00753">
    <property type="entry name" value="Lactamase_B"/>
    <property type="match status" value="1"/>
</dbReference>
<evidence type="ECO:0000313" key="9">
    <source>
        <dbReference type="Proteomes" id="UP000732399"/>
    </source>
</evidence>
<dbReference type="Pfam" id="PF14864">
    <property type="entry name" value="Alkyl_sulf_C"/>
    <property type="match status" value="1"/>
</dbReference>
<dbReference type="Gene3D" id="3.60.15.30">
    <property type="entry name" value="Metallo-beta-lactamase domain"/>
    <property type="match status" value="1"/>
</dbReference>
<dbReference type="PANTHER" id="PTHR43223">
    <property type="entry name" value="ALKYL/ARYL-SULFATASE"/>
    <property type="match status" value="1"/>
</dbReference>
<evidence type="ECO:0000313" key="8">
    <source>
        <dbReference type="EMBL" id="NJR78586.1"/>
    </source>
</evidence>
<feature type="region of interest" description="Disordered" evidence="5">
    <location>
        <begin position="643"/>
        <end position="666"/>
    </location>
</feature>
<dbReference type="Gene3D" id="3.30.1050.10">
    <property type="entry name" value="SCP2 sterol-binding domain"/>
    <property type="match status" value="1"/>
</dbReference>
<dbReference type="SUPFAM" id="SSF55718">
    <property type="entry name" value="SCP-like"/>
    <property type="match status" value="1"/>
</dbReference>
<feature type="signal peptide" evidence="6">
    <location>
        <begin position="1"/>
        <end position="23"/>
    </location>
</feature>
<keyword evidence="6" id="KW-0732">Signal</keyword>
<keyword evidence="2" id="KW-0378">Hydrolase</keyword>
<gene>
    <name evidence="8" type="ORF">HBH26_08310</name>
</gene>
<dbReference type="EMBL" id="JAAVJH010000004">
    <property type="protein sequence ID" value="NJR78586.1"/>
    <property type="molecule type" value="Genomic_DNA"/>
</dbReference>
<dbReference type="SUPFAM" id="SSF56281">
    <property type="entry name" value="Metallo-hydrolase/oxidoreductase"/>
    <property type="match status" value="1"/>
</dbReference>
<dbReference type="InterPro" id="IPR038536">
    <property type="entry name" value="Alkyl/aryl-sulf_dimr_sf"/>
</dbReference>
<protein>
    <submittedName>
        <fullName evidence="8">MBL fold metallo-hydrolase</fullName>
    </submittedName>
</protein>
<keyword evidence="9" id="KW-1185">Reference proteome</keyword>
<dbReference type="InterPro" id="IPR036527">
    <property type="entry name" value="SCP2_sterol-bd_dom_sf"/>
</dbReference>
<organism evidence="8 9">
    <name type="scientific">Sphingomonas corticis</name>
    <dbReference type="NCBI Taxonomy" id="2722791"/>
    <lineage>
        <taxon>Bacteria</taxon>
        <taxon>Pseudomonadati</taxon>
        <taxon>Pseudomonadota</taxon>
        <taxon>Alphaproteobacteria</taxon>
        <taxon>Sphingomonadales</taxon>
        <taxon>Sphingomonadaceae</taxon>
        <taxon>Sphingomonas</taxon>
    </lineage>
</organism>
<feature type="domain" description="Metallo-beta-lactamase" evidence="7">
    <location>
        <begin position="120"/>
        <end position="341"/>
    </location>
</feature>
<keyword evidence="1" id="KW-0479">Metal-binding</keyword>
<evidence type="ECO:0000259" key="7">
    <source>
        <dbReference type="SMART" id="SM00849"/>
    </source>
</evidence>
<dbReference type="InterPro" id="IPR001279">
    <property type="entry name" value="Metallo-B-lactamas"/>
</dbReference>
<dbReference type="InterPro" id="IPR029229">
    <property type="entry name" value="Alkyl_sulf_C"/>
</dbReference>
<name>A0ABX1CN12_9SPHN</name>
<dbReference type="InterPro" id="IPR029228">
    <property type="entry name" value="Alkyl_sulf_dimr"/>
</dbReference>
<sequence length="666" mass="70405">MPAMIRATAVLFAAALAPVAAPAQSPAQSPAQADARPVEMGGGDADARFAARGFVATRADPVIRDTDGKPVWNLAAYDFMKDDAAPATVHPSLWRHARLLARHGLFRVTDRIYQVRGFDLANLTVVRGARGWIVIDVLSTAETARAAMALVRERLGDRPVSAVVITHSHSDHFGGIDGVLSAAEQRAGTVPVLAPAGFFEEAVSENLVAGPAMQRRASYQFGTGLGIGSRASMGSGIGPALPGGTRGLPRPTREIARDGEEMAIDGVRLRFQLTPGTEAPAEMNVGFPDWKVIDMAENANVTQHNILTPRGAQVRDTRAWVAGLTAAIERNADAEVMIASHGWPRFGRAAVRDYLIKHRDAYAFLHDQTVRWMNKGLTGDEIASRLTLPPALAREWYNRPYYGSLPFNARAVYQFYLGWYDANPVHLAAMAPADAGRRYVAALGGAAAVLRLAEAAVARGEDAWAAELLNRLVLSDPSAAAARALLARCYERMAFASENSLWRNMYLSAARDLSAGAPAPMPAAGAGRLAANLTLEDALGLIAIRLDPQKAGDQRLRLALVPSDAGERAVVSVANAVLTHGRGIPGEPVDATVAGARADLVAAMLGGAPLAELLASGRLTVTGDRAAFRRLAGMLDTAAAPFSPVLPSAPDGASATAAPVEQARRE</sequence>
<dbReference type="InterPro" id="IPR044097">
    <property type="entry name" value="Bds1/SdsA1_MBL-fold"/>
</dbReference>
<dbReference type="SMART" id="SM00849">
    <property type="entry name" value="Lactamase_B"/>
    <property type="match status" value="1"/>
</dbReference>
<feature type="chain" id="PRO_5046246380" evidence="6">
    <location>
        <begin position="24"/>
        <end position="666"/>
    </location>
</feature>
<reference evidence="8 9" key="1">
    <citation type="submission" date="2020-03" db="EMBL/GenBank/DDBJ databases">
        <authorList>
            <person name="Wang L."/>
            <person name="He N."/>
            <person name="Li Y."/>
            <person name="Fang Y."/>
            <person name="Zhang F."/>
        </authorList>
    </citation>
    <scope>NUCLEOTIDE SEQUENCE [LARGE SCALE GENOMIC DNA]</scope>
    <source>
        <strain evidence="8 9">36D10-4-7</strain>
    </source>
</reference>
<dbReference type="Proteomes" id="UP000732399">
    <property type="component" value="Unassembled WGS sequence"/>
</dbReference>
<evidence type="ECO:0000256" key="5">
    <source>
        <dbReference type="SAM" id="MobiDB-lite"/>
    </source>
</evidence>
<dbReference type="Gene3D" id="1.25.40.880">
    <property type="entry name" value="Alkyl sulfatase, dimerisation domain"/>
    <property type="match status" value="1"/>
</dbReference>
<dbReference type="PANTHER" id="PTHR43223:SF1">
    <property type="entry name" value="ALKYL_ARYL-SULFATASE BDS1"/>
    <property type="match status" value="1"/>
</dbReference>
<proteinExistence type="inferred from homology"/>
<dbReference type="InterPro" id="IPR036866">
    <property type="entry name" value="RibonucZ/Hydroxyglut_hydro"/>
</dbReference>
<dbReference type="Pfam" id="PF14863">
    <property type="entry name" value="Alkyl_sulf_dimr"/>
    <property type="match status" value="1"/>
</dbReference>
<evidence type="ECO:0000256" key="1">
    <source>
        <dbReference type="ARBA" id="ARBA00022723"/>
    </source>
</evidence>
<comment type="caution">
    <text evidence="8">The sequence shown here is derived from an EMBL/GenBank/DDBJ whole genome shotgun (WGS) entry which is preliminary data.</text>
</comment>
<comment type="similarity">
    <text evidence="4">Belongs to the metallo-beta-lactamase superfamily. Type III sulfatase family.</text>
</comment>
<dbReference type="CDD" id="cd07710">
    <property type="entry name" value="arylsulfatase_Sdsa1-like_MBL-fold"/>
    <property type="match status" value="1"/>
</dbReference>
<evidence type="ECO:0000256" key="6">
    <source>
        <dbReference type="SAM" id="SignalP"/>
    </source>
</evidence>
<evidence type="ECO:0000256" key="4">
    <source>
        <dbReference type="ARBA" id="ARBA00033751"/>
    </source>
</evidence>
<evidence type="ECO:0000256" key="3">
    <source>
        <dbReference type="ARBA" id="ARBA00022833"/>
    </source>
</evidence>
<keyword evidence="3" id="KW-0862">Zinc</keyword>
<evidence type="ECO:0000256" key="2">
    <source>
        <dbReference type="ARBA" id="ARBA00022801"/>
    </source>
</evidence>
<dbReference type="InterPro" id="IPR052195">
    <property type="entry name" value="Bact_Alkyl/Aryl-Sulfatase"/>
</dbReference>